<evidence type="ECO:0000313" key="5">
    <source>
        <dbReference type="Proteomes" id="UP000199071"/>
    </source>
</evidence>
<comment type="similarity">
    <text evidence="1 3">Belongs to the enoyl-CoA hydratase/isomerase family.</text>
</comment>
<dbReference type="PROSITE" id="PS00166">
    <property type="entry name" value="ENOYL_COA_HYDRATASE"/>
    <property type="match status" value="1"/>
</dbReference>
<evidence type="ECO:0000256" key="2">
    <source>
        <dbReference type="ARBA" id="ARBA00023239"/>
    </source>
</evidence>
<reference evidence="4 5" key="1">
    <citation type="submission" date="2016-10" db="EMBL/GenBank/DDBJ databases">
        <authorList>
            <person name="de Groot N.N."/>
        </authorList>
    </citation>
    <scope>NUCLEOTIDE SEQUENCE [LARGE SCALE GENOMIC DNA]</scope>
    <source>
        <strain evidence="4 5">ATCC 35022</strain>
    </source>
</reference>
<keyword evidence="5" id="KW-1185">Reference proteome</keyword>
<dbReference type="PANTHER" id="PTHR11941">
    <property type="entry name" value="ENOYL-COA HYDRATASE-RELATED"/>
    <property type="match status" value="1"/>
</dbReference>
<protein>
    <submittedName>
        <fullName evidence="4">Enoyl-CoA hydratase</fullName>
    </submittedName>
</protein>
<dbReference type="Pfam" id="PF00378">
    <property type="entry name" value="ECH_1"/>
    <property type="match status" value="1"/>
</dbReference>
<sequence length="265" mass="28039">MAAPAAPESLSVDRHGAVAVVTFRRPDQLNAISTPMMAEITEAFLDLGRDPEVNVIVLTGEGRGFMAGADIKEYAGQADSAFDDFQTRGRAMYAAIEDNPKPVIAAVNGYALGGGFEMVLCCDIVIASSKAKMGLPEVKLGLVPGGGGTQRGVAKLGANRAAYLLLTGAMLPAATFVDYGLVAEVTEPDDLMPRALALAGELATASPDAIRELKTLVHFATRNELPAGLDREGEAVRSLFRTDFAKARVREFAEKSAAREREKRG</sequence>
<evidence type="ECO:0000313" key="4">
    <source>
        <dbReference type="EMBL" id="SDB35865.1"/>
    </source>
</evidence>
<dbReference type="AlphaFoldDB" id="A0A1G6CSZ8"/>
<dbReference type="GO" id="GO:0016829">
    <property type="term" value="F:lyase activity"/>
    <property type="evidence" value="ECO:0007669"/>
    <property type="project" value="UniProtKB-KW"/>
</dbReference>
<dbReference type="PANTHER" id="PTHR11941:SF54">
    <property type="entry name" value="ENOYL-COA HYDRATASE, MITOCHONDRIAL"/>
    <property type="match status" value="1"/>
</dbReference>
<dbReference type="GO" id="GO:0006635">
    <property type="term" value="P:fatty acid beta-oxidation"/>
    <property type="evidence" value="ECO:0007669"/>
    <property type="project" value="TreeGrafter"/>
</dbReference>
<name>A0A1G6CSZ8_9HYPH</name>
<proteinExistence type="inferred from homology"/>
<dbReference type="CDD" id="cd06558">
    <property type="entry name" value="crotonase-like"/>
    <property type="match status" value="1"/>
</dbReference>
<gene>
    <name evidence="4" type="ORF">SAMN02982931_02696</name>
</gene>
<dbReference type="InterPro" id="IPR029045">
    <property type="entry name" value="ClpP/crotonase-like_dom_sf"/>
</dbReference>
<accession>A0A1G6CSZ8</accession>
<dbReference type="Proteomes" id="UP000199071">
    <property type="component" value="Unassembled WGS sequence"/>
</dbReference>
<dbReference type="Gene3D" id="3.90.226.10">
    <property type="entry name" value="2-enoyl-CoA Hydratase, Chain A, domain 1"/>
    <property type="match status" value="1"/>
</dbReference>
<dbReference type="InterPro" id="IPR001753">
    <property type="entry name" value="Enoyl-CoA_hydra/iso"/>
</dbReference>
<dbReference type="STRING" id="665467.SAMN02982931_02696"/>
<dbReference type="OrthoDB" id="9775794at2"/>
<dbReference type="FunFam" id="3.90.226.10:FF:000009">
    <property type="entry name" value="Carnitinyl-CoA dehydratase"/>
    <property type="match status" value="1"/>
</dbReference>
<dbReference type="SUPFAM" id="SSF52096">
    <property type="entry name" value="ClpP/crotonase"/>
    <property type="match status" value="1"/>
</dbReference>
<organism evidence="4 5">
    <name type="scientific">Bauldia litoralis</name>
    <dbReference type="NCBI Taxonomy" id="665467"/>
    <lineage>
        <taxon>Bacteria</taxon>
        <taxon>Pseudomonadati</taxon>
        <taxon>Pseudomonadota</taxon>
        <taxon>Alphaproteobacteria</taxon>
        <taxon>Hyphomicrobiales</taxon>
        <taxon>Kaistiaceae</taxon>
        <taxon>Bauldia</taxon>
    </lineage>
</organism>
<evidence type="ECO:0000256" key="1">
    <source>
        <dbReference type="ARBA" id="ARBA00005254"/>
    </source>
</evidence>
<dbReference type="RefSeq" id="WP_090876961.1">
    <property type="nucleotide sequence ID" value="NZ_FMXQ01000005.1"/>
</dbReference>
<dbReference type="InterPro" id="IPR018376">
    <property type="entry name" value="Enoyl-CoA_hyd/isom_CS"/>
</dbReference>
<keyword evidence="2" id="KW-0456">Lyase</keyword>
<dbReference type="EMBL" id="FMXQ01000005">
    <property type="protein sequence ID" value="SDB35865.1"/>
    <property type="molecule type" value="Genomic_DNA"/>
</dbReference>
<evidence type="ECO:0000256" key="3">
    <source>
        <dbReference type="RuleBase" id="RU003707"/>
    </source>
</evidence>